<organism evidence="1">
    <name type="scientific">Anguilla anguilla</name>
    <name type="common">European freshwater eel</name>
    <name type="synonym">Muraena anguilla</name>
    <dbReference type="NCBI Taxonomy" id="7936"/>
    <lineage>
        <taxon>Eukaryota</taxon>
        <taxon>Metazoa</taxon>
        <taxon>Chordata</taxon>
        <taxon>Craniata</taxon>
        <taxon>Vertebrata</taxon>
        <taxon>Euteleostomi</taxon>
        <taxon>Actinopterygii</taxon>
        <taxon>Neopterygii</taxon>
        <taxon>Teleostei</taxon>
        <taxon>Anguilliformes</taxon>
        <taxon>Anguillidae</taxon>
        <taxon>Anguilla</taxon>
    </lineage>
</organism>
<name>A0A0E9TME2_ANGAN</name>
<dbReference type="EMBL" id="GBXM01053930">
    <property type="protein sequence ID" value="JAH54647.1"/>
    <property type="molecule type" value="Transcribed_RNA"/>
</dbReference>
<proteinExistence type="predicted"/>
<reference evidence="1" key="1">
    <citation type="submission" date="2014-11" db="EMBL/GenBank/DDBJ databases">
        <authorList>
            <person name="Amaro Gonzalez C."/>
        </authorList>
    </citation>
    <scope>NUCLEOTIDE SEQUENCE</scope>
</reference>
<sequence>MISKKEYASLDLAEYKGAEYLSHFPVFILNVTNDLKYQFILMCYFF</sequence>
<reference evidence="1" key="2">
    <citation type="journal article" date="2015" name="Fish Shellfish Immunol.">
        <title>Early steps in the European eel (Anguilla anguilla)-Vibrio vulnificus interaction in the gills: Role of the RtxA13 toxin.</title>
        <authorList>
            <person name="Callol A."/>
            <person name="Pajuelo D."/>
            <person name="Ebbesson L."/>
            <person name="Teles M."/>
            <person name="MacKenzie S."/>
            <person name="Amaro C."/>
        </authorList>
    </citation>
    <scope>NUCLEOTIDE SEQUENCE</scope>
</reference>
<dbReference type="AlphaFoldDB" id="A0A0E9TME2"/>
<evidence type="ECO:0000313" key="1">
    <source>
        <dbReference type="EMBL" id="JAH54647.1"/>
    </source>
</evidence>
<protein>
    <submittedName>
        <fullName evidence="1">Uncharacterized protein</fullName>
    </submittedName>
</protein>
<accession>A0A0E9TME2</accession>